<feature type="binding site" evidence="7">
    <location>
        <position position="125"/>
    </location>
    <ligand>
        <name>[2Fe-2S] cluster</name>
        <dbReference type="ChEBI" id="CHEBI:190135"/>
    </ligand>
</feature>
<evidence type="ECO:0000256" key="4">
    <source>
        <dbReference type="ARBA" id="ARBA00023004"/>
    </source>
</evidence>
<dbReference type="Pfam" id="PF01257">
    <property type="entry name" value="2Fe-2S_thioredx"/>
    <property type="match status" value="1"/>
</dbReference>
<dbReference type="AlphaFoldDB" id="A0A918TQA4"/>
<dbReference type="PIRSF" id="PIRSF000216">
    <property type="entry name" value="NADH_DH_24kDa"/>
    <property type="match status" value="1"/>
</dbReference>
<comment type="cofactor">
    <cofactor evidence="7">
        <name>[2Fe-2S] cluster</name>
        <dbReference type="ChEBI" id="CHEBI:190135"/>
    </cofactor>
    <text evidence="7">Binds 1 [2Fe-2S] cluster.</text>
</comment>
<evidence type="ECO:0000313" key="9">
    <source>
        <dbReference type="Proteomes" id="UP000638981"/>
    </source>
</evidence>
<gene>
    <name evidence="8" type="primary">fdsG</name>
    <name evidence="8" type="ORF">GCM10007315_19320</name>
</gene>
<keyword evidence="3 7" id="KW-0479">Metal-binding</keyword>
<dbReference type="GO" id="GO:0046872">
    <property type="term" value="F:metal ion binding"/>
    <property type="evidence" value="ECO:0007669"/>
    <property type="project" value="UniProtKB-KW"/>
</dbReference>
<accession>A0A918TQA4</accession>
<keyword evidence="2 7" id="KW-0001">2Fe-2S</keyword>
<dbReference type="Gene3D" id="1.10.10.1590">
    <property type="entry name" value="NADH-quinone oxidoreductase subunit E"/>
    <property type="match status" value="1"/>
</dbReference>
<feature type="binding site" evidence="7">
    <location>
        <position position="87"/>
    </location>
    <ligand>
        <name>[2Fe-2S] cluster</name>
        <dbReference type="ChEBI" id="CHEBI:190135"/>
    </ligand>
</feature>
<keyword evidence="9" id="KW-1185">Reference proteome</keyword>
<dbReference type="InterPro" id="IPR002023">
    <property type="entry name" value="NuoE-like"/>
</dbReference>
<evidence type="ECO:0000256" key="6">
    <source>
        <dbReference type="ARBA" id="ARBA00034078"/>
    </source>
</evidence>
<name>A0A918TQA4_9RHOB</name>
<evidence type="ECO:0000256" key="1">
    <source>
        <dbReference type="ARBA" id="ARBA00010643"/>
    </source>
</evidence>
<dbReference type="EMBL" id="BMYJ01000005">
    <property type="protein sequence ID" value="GHC56184.1"/>
    <property type="molecule type" value="Genomic_DNA"/>
</dbReference>
<sequence>MKDVTDLPEDRLSQILADHAGIEGPLLPILHAVQAEWGHVPDAFLPRIAQALNLSRAEVHGVKSFYHDFRDEPAGRHVVKLCRAEACQAMGGDDLADRAKARLGCDWHETAGNVTLEPVFCLGLCACGPAAMVDGRLVGRVDAAVLDRLLAECGA</sequence>
<evidence type="ECO:0000256" key="2">
    <source>
        <dbReference type="ARBA" id="ARBA00022714"/>
    </source>
</evidence>
<dbReference type="InterPro" id="IPR028431">
    <property type="entry name" value="NADP_DH_HndA-like"/>
</dbReference>
<proteinExistence type="inferred from homology"/>
<keyword evidence="5 7" id="KW-0411">Iron-sulfur</keyword>
<evidence type="ECO:0000256" key="3">
    <source>
        <dbReference type="ARBA" id="ARBA00022723"/>
    </source>
</evidence>
<dbReference type="NCBIfam" id="NF004638">
    <property type="entry name" value="PRK05988.1"/>
    <property type="match status" value="1"/>
</dbReference>
<dbReference type="SUPFAM" id="SSF52833">
    <property type="entry name" value="Thioredoxin-like"/>
    <property type="match status" value="1"/>
</dbReference>
<evidence type="ECO:0000313" key="8">
    <source>
        <dbReference type="EMBL" id="GHC56184.1"/>
    </source>
</evidence>
<comment type="similarity">
    <text evidence="1">Belongs to the complex I 24 kDa subunit family.</text>
</comment>
<organism evidence="8 9">
    <name type="scientific">Neogemmobacter tilapiae</name>
    <dbReference type="NCBI Taxonomy" id="875041"/>
    <lineage>
        <taxon>Bacteria</taxon>
        <taxon>Pseudomonadati</taxon>
        <taxon>Pseudomonadota</taxon>
        <taxon>Alphaproteobacteria</taxon>
        <taxon>Rhodobacterales</taxon>
        <taxon>Paracoccaceae</taxon>
        <taxon>Neogemmobacter</taxon>
    </lineage>
</organism>
<protein>
    <submittedName>
        <fullName evidence="8">Formate dehydrogenase subunit gamma</fullName>
    </submittedName>
</protein>
<reference evidence="8" key="2">
    <citation type="submission" date="2020-09" db="EMBL/GenBank/DDBJ databases">
        <authorList>
            <person name="Sun Q."/>
            <person name="Kim S."/>
        </authorList>
    </citation>
    <scope>NUCLEOTIDE SEQUENCE</scope>
    <source>
        <strain evidence="8">KCTC 23310</strain>
    </source>
</reference>
<dbReference type="GO" id="GO:0016491">
    <property type="term" value="F:oxidoreductase activity"/>
    <property type="evidence" value="ECO:0007669"/>
    <property type="project" value="InterPro"/>
</dbReference>
<reference evidence="8" key="1">
    <citation type="journal article" date="2014" name="Int. J. Syst. Evol. Microbiol.">
        <title>Complete genome sequence of Corynebacterium casei LMG S-19264T (=DSM 44701T), isolated from a smear-ripened cheese.</title>
        <authorList>
            <consortium name="US DOE Joint Genome Institute (JGI-PGF)"/>
            <person name="Walter F."/>
            <person name="Albersmeier A."/>
            <person name="Kalinowski J."/>
            <person name="Ruckert C."/>
        </authorList>
    </citation>
    <scope>NUCLEOTIDE SEQUENCE</scope>
    <source>
        <strain evidence="8">KCTC 23310</strain>
    </source>
</reference>
<evidence type="ECO:0000256" key="7">
    <source>
        <dbReference type="PIRSR" id="PIRSR000216-1"/>
    </source>
</evidence>
<feature type="binding site" evidence="7">
    <location>
        <position position="121"/>
    </location>
    <ligand>
        <name>[2Fe-2S] cluster</name>
        <dbReference type="ChEBI" id="CHEBI:190135"/>
    </ligand>
</feature>
<evidence type="ECO:0000256" key="5">
    <source>
        <dbReference type="ARBA" id="ARBA00023014"/>
    </source>
</evidence>
<dbReference type="InterPro" id="IPR041921">
    <property type="entry name" value="NuoE_N"/>
</dbReference>
<dbReference type="Proteomes" id="UP000638981">
    <property type="component" value="Unassembled WGS sequence"/>
</dbReference>
<dbReference type="PANTHER" id="PTHR43342:SF1">
    <property type="entry name" value="BIFURCATING [FEFE] HYDROGENASE GAMMA SUBUNIT"/>
    <property type="match status" value="1"/>
</dbReference>
<dbReference type="GO" id="GO:0051537">
    <property type="term" value="F:2 iron, 2 sulfur cluster binding"/>
    <property type="evidence" value="ECO:0007669"/>
    <property type="project" value="UniProtKB-KW"/>
</dbReference>
<dbReference type="PANTHER" id="PTHR43342">
    <property type="entry name" value="NADH-QUINONE OXIDOREDUCTASE, E SUBUNIT"/>
    <property type="match status" value="1"/>
</dbReference>
<dbReference type="InterPro" id="IPR036249">
    <property type="entry name" value="Thioredoxin-like_sf"/>
</dbReference>
<comment type="caution">
    <text evidence="8">The sequence shown here is derived from an EMBL/GenBank/DDBJ whole genome shotgun (WGS) entry which is preliminary data.</text>
</comment>
<dbReference type="Gene3D" id="3.40.30.10">
    <property type="entry name" value="Glutaredoxin"/>
    <property type="match status" value="1"/>
</dbReference>
<dbReference type="RefSeq" id="WP_189411450.1">
    <property type="nucleotide sequence ID" value="NZ_BMYJ01000005.1"/>
</dbReference>
<dbReference type="CDD" id="cd03081">
    <property type="entry name" value="TRX_Fd_NuoE_FDH_gamma"/>
    <property type="match status" value="1"/>
</dbReference>
<feature type="binding site" evidence="7">
    <location>
        <position position="82"/>
    </location>
    <ligand>
        <name>[2Fe-2S] cluster</name>
        <dbReference type="ChEBI" id="CHEBI:190135"/>
    </ligand>
</feature>
<keyword evidence="4 7" id="KW-0408">Iron</keyword>
<comment type="cofactor">
    <cofactor evidence="6">
        <name>[2Fe-2S] cluster</name>
        <dbReference type="ChEBI" id="CHEBI:190135"/>
    </cofactor>
</comment>